<dbReference type="NCBIfam" id="NF008759">
    <property type="entry name" value="PRK11790.1"/>
    <property type="match status" value="1"/>
</dbReference>
<dbReference type="InterPro" id="IPR029753">
    <property type="entry name" value="D-isomer_DH_CS"/>
</dbReference>
<proteinExistence type="inferred from homology"/>
<evidence type="ECO:0000256" key="3">
    <source>
        <dbReference type="ARBA" id="ARBA00005854"/>
    </source>
</evidence>
<dbReference type="Gene3D" id="3.30.70.260">
    <property type="match status" value="1"/>
</dbReference>
<dbReference type="InterPro" id="IPR029752">
    <property type="entry name" value="D-isomer_DH_CS1"/>
</dbReference>
<dbReference type="InterPro" id="IPR054480">
    <property type="entry name" value="AHAS_small-like_ACT"/>
</dbReference>
<evidence type="ECO:0000256" key="4">
    <source>
        <dbReference type="ARBA" id="ARBA00013001"/>
    </source>
</evidence>
<evidence type="ECO:0000256" key="10">
    <source>
        <dbReference type="ARBA" id="ARBA00048126"/>
    </source>
</evidence>
<dbReference type="Pfam" id="PF00389">
    <property type="entry name" value="2-Hacid_dh"/>
    <property type="match status" value="1"/>
</dbReference>
<comment type="caution">
    <text evidence="14">The sequence shown here is derived from an EMBL/GenBank/DDBJ whole genome shotgun (WGS) entry which is preliminary data.</text>
</comment>
<evidence type="ECO:0000256" key="11">
    <source>
        <dbReference type="ARBA" id="ARBA00048731"/>
    </source>
</evidence>
<evidence type="ECO:0000256" key="2">
    <source>
        <dbReference type="ARBA" id="ARBA00005216"/>
    </source>
</evidence>
<comment type="pathway">
    <text evidence="2">Amino-acid biosynthesis; L-serine biosynthesis; L-serine from 3-phospho-D-glycerate: step 1/3.</text>
</comment>
<comment type="similarity">
    <text evidence="3 12">Belongs to the D-isomer specific 2-hydroxyacid dehydrogenase family.</text>
</comment>
<dbReference type="PROSITE" id="PS00670">
    <property type="entry name" value="D_2_HYDROXYACID_DH_2"/>
    <property type="match status" value="1"/>
</dbReference>
<dbReference type="Pfam" id="PF02826">
    <property type="entry name" value="2-Hacid_dh_C"/>
    <property type="match status" value="1"/>
</dbReference>
<dbReference type="Pfam" id="PF22629">
    <property type="entry name" value="ACT_AHAS_ss"/>
    <property type="match status" value="1"/>
</dbReference>
<evidence type="ECO:0000256" key="1">
    <source>
        <dbReference type="ARBA" id="ARBA00003800"/>
    </source>
</evidence>
<organism evidence="14 15">
    <name type="scientific">Pseudoalteromonas fenneropenaei</name>
    <dbReference type="NCBI Taxonomy" id="1737459"/>
    <lineage>
        <taxon>Bacteria</taxon>
        <taxon>Pseudomonadati</taxon>
        <taxon>Pseudomonadota</taxon>
        <taxon>Gammaproteobacteria</taxon>
        <taxon>Alteromonadales</taxon>
        <taxon>Pseudoalteromonadaceae</taxon>
        <taxon>Pseudoalteromonas</taxon>
    </lineage>
</organism>
<dbReference type="PROSITE" id="PS00065">
    <property type="entry name" value="D_2_HYDROXYACID_DH_1"/>
    <property type="match status" value="1"/>
</dbReference>
<evidence type="ECO:0000313" key="15">
    <source>
        <dbReference type="Proteomes" id="UP001595453"/>
    </source>
</evidence>
<accession>A0ABV7CEZ9</accession>
<dbReference type="GO" id="GO:0004617">
    <property type="term" value="F:phosphoglycerate dehydrogenase activity"/>
    <property type="evidence" value="ECO:0007669"/>
    <property type="project" value="UniProtKB-EC"/>
</dbReference>
<dbReference type="InterPro" id="IPR050418">
    <property type="entry name" value="D-iso_2-hydroxyacid_DH_PdxB"/>
</dbReference>
<evidence type="ECO:0000256" key="5">
    <source>
        <dbReference type="ARBA" id="ARBA00013143"/>
    </source>
</evidence>
<keyword evidence="8" id="KW-0520">NAD</keyword>
<dbReference type="PANTHER" id="PTHR43761">
    <property type="entry name" value="D-ISOMER SPECIFIC 2-HYDROXYACID DEHYDROGENASE FAMILY PROTEIN (AFU_ORTHOLOGUE AFUA_1G13630)"/>
    <property type="match status" value="1"/>
</dbReference>
<dbReference type="InterPro" id="IPR036291">
    <property type="entry name" value="NAD(P)-bd_dom_sf"/>
</dbReference>
<keyword evidence="15" id="KW-1185">Reference proteome</keyword>
<protein>
    <recommendedName>
        <fullName evidence="6">D-3-phosphoglycerate dehydrogenase</fullName>
        <ecNumber evidence="4">1.1.1.399</ecNumber>
        <ecNumber evidence="5">1.1.1.95</ecNumber>
    </recommendedName>
    <alternativeName>
        <fullName evidence="9">2-oxoglutarate reductase</fullName>
    </alternativeName>
</protein>
<evidence type="ECO:0000256" key="12">
    <source>
        <dbReference type="RuleBase" id="RU003719"/>
    </source>
</evidence>
<dbReference type="CDD" id="cd04901">
    <property type="entry name" value="ACT_3PGDH"/>
    <property type="match status" value="1"/>
</dbReference>
<comment type="catalytic activity">
    <reaction evidence="10">
        <text>(R)-2-hydroxyglutarate + NAD(+) = 2-oxoglutarate + NADH + H(+)</text>
        <dbReference type="Rhea" id="RHEA:49612"/>
        <dbReference type="ChEBI" id="CHEBI:15378"/>
        <dbReference type="ChEBI" id="CHEBI:15801"/>
        <dbReference type="ChEBI" id="CHEBI:16810"/>
        <dbReference type="ChEBI" id="CHEBI:57540"/>
        <dbReference type="ChEBI" id="CHEBI:57945"/>
        <dbReference type="EC" id="1.1.1.399"/>
    </reaction>
</comment>
<dbReference type="InterPro" id="IPR006139">
    <property type="entry name" value="D-isomer_2_OHA_DH_cat_dom"/>
</dbReference>
<dbReference type="CDD" id="cd12176">
    <property type="entry name" value="PGDH_3"/>
    <property type="match status" value="1"/>
</dbReference>
<dbReference type="PROSITE" id="PS00671">
    <property type="entry name" value="D_2_HYDROXYACID_DH_3"/>
    <property type="match status" value="1"/>
</dbReference>
<dbReference type="RefSeq" id="WP_377120108.1">
    <property type="nucleotide sequence ID" value="NZ_JBHRSD010000001.1"/>
</dbReference>
<dbReference type="SUPFAM" id="SSF51735">
    <property type="entry name" value="NAD(P)-binding Rossmann-fold domains"/>
    <property type="match status" value="1"/>
</dbReference>
<evidence type="ECO:0000256" key="6">
    <source>
        <dbReference type="ARBA" id="ARBA00021582"/>
    </source>
</evidence>
<dbReference type="EC" id="1.1.1.399" evidence="4"/>
<evidence type="ECO:0000259" key="13">
    <source>
        <dbReference type="PROSITE" id="PS51671"/>
    </source>
</evidence>
<dbReference type="InterPro" id="IPR006140">
    <property type="entry name" value="D-isomer_DH_NAD-bd"/>
</dbReference>
<reference evidence="15" key="1">
    <citation type="journal article" date="2019" name="Int. J. Syst. Evol. Microbiol.">
        <title>The Global Catalogue of Microorganisms (GCM) 10K type strain sequencing project: providing services to taxonomists for standard genome sequencing and annotation.</title>
        <authorList>
            <consortium name="The Broad Institute Genomics Platform"/>
            <consortium name="The Broad Institute Genome Sequencing Center for Infectious Disease"/>
            <person name="Wu L."/>
            <person name="Ma J."/>
        </authorList>
    </citation>
    <scope>NUCLEOTIDE SEQUENCE [LARGE SCALE GENOMIC DNA]</scope>
    <source>
        <strain evidence="15">KCTC 42730</strain>
    </source>
</reference>
<dbReference type="InterPro" id="IPR002912">
    <property type="entry name" value="ACT_dom"/>
</dbReference>
<dbReference type="Proteomes" id="UP001595453">
    <property type="component" value="Unassembled WGS sequence"/>
</dbReference>
<name>A0ABV7CEZ9_9GAMM</name>
<evidence type="ECO:0000256" key="8">
    <source>
        <dbReference type="ARBA" id="ARBA00023027"/>
    </source>
</evidence>
<gene>
    <name evidence="14" type="primary">serA</name>
    <name evidence="14" type="ORF">ACFOEE_01295</name>
</gene>
<evidence type="ECO:0000313" key="14">
    <source>
        <dbReference type="EMBL" id="MFC3031159.1"/>
    </source>
</evidence>
<evidence type="ECO:0000256" key="7">
    <source>
        <dbReference type="ARBA" id="ARBA00023002"/>
    </source>
</evidence>
<comment type="catalytic activity">
    <reaction evidence="11">
        <text>(2R)-3-phosphoglycerate + NAD(+) = 3-phosphooxypyruvate + NADH + H(+)</text>
        <dbReference type="Rhea" id="RHEA:12641"/>
        <dbReference type="ChEBI" id="CHEBI:15378"/>
        <dbReference type="ChEBI" id="CHEBI:18110"/>
        <dbReference type="ChEBI" id="CHEBI:57540"/>
        <dbReference type="ChEBI" id="CHEBI:57945"/>
        <dbReference type="ChEBI" id="CHEBI:58272"/>
        <dbReference type="EC" id="1.1.1.95"/>
    </reaction>
</comment>
<dbReference type="SUPFAM" id="SSF55021">
    <property type="entry name" value="ACT-like"/>
    <property type="match status" value="1"/>
</dbReference>
<sequence>MSKVSLAKDKIRILLLEGLHQSAVETLKRNGYSNIEYVKTSLPEEELIERIKDVHFIGIRSRTHLTERVLQAAEKLVAVGCFCIGTNQVDLPAARIRGIAVFNAPFSNTRSVAELVLGEILLLLRRIPERNAMAHRGIWQKTAIGSYEARGKTLGIIGYGHIGTQLGIMAENIGMKVEFYDIEDKLTLGNAVQVQNLTQLLQRADVVSLHVPETPQTKNLIGTAELEVMKQGAILINASRGTVVDIAALAEALREKRISGAAIDVFPEEPKSNEEEFISALREFDNVILTPHIGGSTQEAQENIGIEVAGKLAKYSDNGSSLSAVNFPEVSLPELSGRSRLLHIHYNRPGILTQINQAFAQHGINIAAQYLQTDEAIGYVVIDVDSDHSEVALKELSAVEGTIRARILH</sequence>
<comment type="function">
    <text evidence="1">Catalyzes the reversible oxidation of 3-phospho-D-glycerate to 3-phosphonooxypyruvate, the first step of the phosphorylated L-serine biosynthesis pathway. Also catalyzes the reversible oxidation of 2-hydroxyglutarate to 2-oxoglutarate.</text>
</comment>
<dbReference type="PROSITE" id="PS51671">
    <property type="entry name" value="ACT"/>
    <property type="match status" value="1"/>
</dbReference>
<dbReference type="PANTHER" id="PTHR43761:SF1">
    <property type="entry name" value="D-ISOMER SPECIFIC 2-HYDROXYACID DEHYDROGENASE CATALYTIC DOMAIN-CONTAINING PROTEIN-RELATED"/>
    <property type="match status" value="1"/>
</dbReference>
<dbReference type="InterPro" id="IPR045865">
    <property type="entry name" value="ACT-like_dom_sf"/>
</dbReference>
<dbReference type="EMBL" id="JBHRSD010000001">
    <property type="protein sequence ID" value="MFC3031159.1"/>
    <property type="molecule type" value="Genomic_DNA"/>
</dbReference>
<feature type="domain" description="ACT" evidence="13">
    <location>
        <begin position="340"/>
        <end position="409"/>
    </location>
</feature>
<dbReference type="SUPFAM" id="SSF52283">
    <property type="entry name" value="Formate/glycerate dehydrogenase catalytic domain-like"/>
    <property type="match status" value="1"/>
</dbReference>
<dbReference type="Gene3D" id="3.40.50.720">
    <property type="entry name" value="NAD(P)-binding Rossmann-like Domain"/>
    <property type="match status" value="2"/>
</dbReference>
<evidence type="ECO:0000256" key="9">
    <source>
        <dbReference type="ARBA" id="ARBA00030455"/>
    </source>
</evidence>
<dbReference type="EC" id="1.1.1.95" evidence="5"/>
<keyword evidence="7 12" id="KW-0560">Oxidoreductase</keyword>